<keyword evidence="4" id="KW-1185">Reference proteome</keyword>
<organism evidence="3 4">
    <name type="scientific">Clostridium algifaecis</name>
    <dbReference type="NCBI Taxonomy" id="1472040"/>
    <lineage>
        <taxon>Bacteria</taxon>
        <taxon>Bacillati</taxon>
        <taxon>Bacillota</taxon>
        <taxon>Clostridia</taxon>
        <taxon>Eubacteriales</taxon>
        <taxon>Clostridiaceae</taxon>
        <taxon>Clostridium</taxon>
    </lineage>
</organism>
<dbReference type="GO" id="GO:0016301">
    <property type="term" value="F:kinase activity"/>
    <property type="evidence" value="ECO:0007669"/>
    <property type="project" value="UniProtKB-KW"/>
</dbReference>
<sequence length="120" mass="13586">MNILQKLNVKARLMVCFVIIALMVFIVGIVGTISVRKVNSNSKVIFDKNLQSVYLSVSIEKNLTEIRANIMKLIYQKNQLQSASNDMNKSINSTNEAMKKYDNLDLNSSEKKIGMNLKTK</sequence>
<dbReference type="Pfam" id="PF12729">
    <property type="entry name" value="4HB_MCP_1"/>
    <property type="match status" value="1"/>
</dbReference>
<name>A0ABS4KT89_9CLOT</name>
<gene>
    <name evidence="3" type="ORF">J2Z42_001950</name>
</gene>
<comment type="caution">
    <text evidence="3">The sequence shown here is derived from an EMBL/GenBank/DDBJ whole genome shotgun (WGS) entry which is preliminary data.</text>
</comment>
<protein>
    <submittedName>
        <fullName evidence="3">Phosphoglycerate-specific signal transduction histidine kinase</fullName>
    </submittedName>
</protein>
<keyword evidence="1" id="KW-0812">Transmembrane</keyword>
<evidence type="ECO:0000313" key="4">
    <source>
        <dbReference type="Proteomes" id="UP001519307"/>
    </source>
</evidence>
<dbReference type="InterPro" id="IPR024478">
    <property type="entry name" value="HlyB_4HB_MCP"/>
</dbReference>
<feature type="domain" description="Chemotaxis methyl-accepting receptor HlyB-like 4HB MCP" evidence="2">
    <location>
        <begin position="6"/>
        <end position="118"/>
    </location>
</feature>
<keyword evidence="3" id="KW-0808">Transferase</keyword>
<keyword evidence="3" id="KW-0418">Kinase</keyword>
<dbReference type="Proteomes" id="UP001519307">
    <property type="component" value="Unassembled WGS sequence"/>
</dbReference>
<reference evidence="3 4" key="1">
    <citation type="submission" date="2021-03" db="EMBL/GenBank/DDBJ databases">
        <title>Genomic Encyclopedia of Type Strains, Phase IV (KMG-IV): sequencing the most valuable type-strain genomes for metagenomic binning, comparative biology and taxonomic classification.</title>
        <authorList>
            <person name="Goeker M."/>
        </authorList>
    </citation>
    <scope>NUCLEOTIDE SEQUENCE [LARGE SCALE GENOMIC DNA]</scope>
    <source>
        <strain evidence="3 4">DSM 28783</strain>
    </source>
</reference>
<evidence type="ECO:0000259" key="2">
    <source>
        <dbReference type="Pfam" id="PF12729"/>
    </source>
</evidence>
<proteinExistence type="predicted"/>
<keyword evidence="1" id="KW-1133">Transmembrane helix</keyword>
<keyword evidence="1" id="KW-0472">Membrane</keyword>
<feature type="transmembrane region" description="Helical" evidence="1">
    <location>
        <begin position="12"/>
        <end position="33"/>
    </location>
</feature>
<dbReference type="EMBL" id="JAGGLM010000012">
    <property type="protein sequence ID" value="MBP2033247.1"/>
    <property type="molecule type" value="Genomic_DNA"/>
</dbReference>
<accession>A0ABS4KT89</accession>
<evidence type="ECO:0000256" key="1">
    <source>
        <dbReference type="SAM" id="Phobius"/>
    </source>
</evidence>
<evidence type="ECO:0000313" key="3">
    <source>
        <dbReference type="EMBL" id="MBP2033247.1"/>
    </source>
</evidence>